<dbReference type="SUPFAM" id="SSF56784">
    <property type="entry name" value="HAD-like"/>
    <property type="match status" value="1"/>
</dbReference>
<dbReference type="InterPro" id="IPR023214">
    <property type="entry name" value="HAD_sf"/>
</dbReference>
<dbReference type="KEGG" id="cik:H0194_00025"/>
<dbReference type="InterPro" id="IPR036412">
    <property type="entry name" value="HAD-like_sf"/>
</dbReference>
<evidence type="ECO:0000313" key="1">
    <source>
        <dbReference type="EMBL" id="QNE89509.1"/>
    </source>
</evidence>
<dbReference type="Gene3D" id="3.40.50.1000">
    <property type="entry name" value="HAD superfamily/HAD-like"/>
    <property type="match status" value="2"/>
</dbReference>
<sequence>MSVLSSHDALILDLDGTVWSGGTPIHTAVDVINSAGLPVVYVTNNSTRGPEVVAKKLEQIGIEDVNPEHVLTSAQSVVTLATAQIHKGEKVLVIGSDSLKTYVRDAGYEVVASADDNPEAVVQGMDRKLNWEQLTEAALAIGNGARYFATNLDTSLPTERGLAVGNGSMVAAVVSATGVEPESSGKPGPDMFTQAAALVGAKRPLVVGDRLNTDIKGGNSAAMDTFLVLTGVSGAMDLIHADVDERPTFIGANMTDLARPASEVVPHAQGGFTARVDGMDLLLESGDEGAGPVEALRTVLEVVWAMEEPPRYIHPRSDAADKAAKAWW</sequence>
<dbReference type="EMBL" id="CP059404">
    <property type="protein sequence ID" value="QNE89509.1"/>
    <property type="molecule type" value="Genomic_DNA"/>
</dbReference>
<proteinExistence type="predicted"/>
<dbReference type="AlphaFoldDB" id="A0A7G7CPJ3"/>
<evidence type="ECO:0000313" key="2">
    <source>
        <dbReference type="Proteomes" id="UP000515743"/>
    </source>
</evidence>
<dbReference type="InterPro" id="IPR006357">
    <property type="entry name" value="HAD-SF_hydro_IIA"/>
</dbReference>
<dbReference type="Pfam" id="PF13344">
    <property type="entry name" value="Hydrolase_6"/>
    <property type="match status" value="1"/>
</dbReference>
<dbReference type="Proteomes" id="UP000515743">
    <property type="component" value="Chromosome"/>
</dbReference>
<dbReference type="Pfam" id="PF13242">
    <property type="entry name" value="Hydrolase_like"/>
    <property type="match status" value="1"/>
</dbReference>
<keyword evidence="1" id="KW-0378">Hydrolase</keyword>
<reference evidence="1 2" key="1">
    <citation type="submission" date="2020-07" db="EMBL/GenBank/DDBJ databases">
        <title>Complete genome and description of Corynebacterium incognita strain Marseille-Q3630 sp. nov.</title>
        <authorList>
            <person name="Boxberger M."/>
        </authorList>
    </citation>
    <scope>NUCLEOTIDE SEQUENCE [LARGE SCALE GENOMIC DNA]</scope>
    <source>
        <strain evidence="1 2">Marseille-Q3630</strain>
    </source>
</reference>
<keyword evidence="2" id="KW-1185">Reference proteome</keyword>
<gene>
    <name evidence="1" type="ORF">H0194_00025</name>
</gene>
<dbReference type="GO" id="GO:0005737">
    <property type="term" value="C:cytoplasm"/>
    <property type="evidence" value="ECO:0007669"/>
    <property type="project" value="TreeGrafter"/>
</dbReference>
<dbReference type="GO" id="GO:0016791">
    <property type="term" value="F:phosphatase activity"/>
    <property type="evidence" value="ECO:0007669"/>
    <property type="project" value="TreeGrafter"/>
</dbReference>
<dbReference type="PANTHER" id="PTHR19288:SF95">
    <property type="entry name" value="D-GLYCEROL 3-PHOSPHATE PHOSPHATASE"/>
    <property type="match status" value="1"/>
</dbReference>
<protein>
    <submittedName>
        <fullName evidence="1">HAD-IIA family hydrolase</fullName>
    </submittedName>
</protein>
<name>A0A7G7CPJ3_9CORY</name>
<dbReference type="NCBIfam" id="TIGR01460">
    <property type="entry name" value="HAD-SF-IIA"/>
    <property type="match status" value="1"/>
</dbReference>
<dbReference type="RefSeq" id="WP_185175883.1">
    <property type="nucleotide sequence ID" value="NZ_CP059404.1"/>
</dbReference>
<organism evidence="1 2">
    <name type="scientific">Corynebacterium incognita</name>
    <dbReference type="NCBI Taxonomy" id="2754725"/>
    <lineage>
        <taxon>Bacteria</taxon>
        <taxon>Bacillati</taxon>
        <taxon>Actinomycetota</taxon>
        <taxon>Actinomycetes</taxon>
        <taxon>Mycobacteriales</taxon>
        <taxon>Corynebacteriaceae</taxon>
        <taxon>Corynebacterium</taxon>
    </lineage>
</organism>
<dbReference type="PANTHER" id="PTHR19288">
    <property type="entry name" value="4-NITROPHENYLPHOSPHATASE-RELATED"/>
    <property type="match status" value="1"/>
</dbReference>
<accession>A0A7G7CPJ3</accession>